<dbReference type="Proteomes" id="UP000237104">
    <property type="component" value="Unassembled WGS sequence"/>
</dbReference>
<accession>A0A2S3Z5L4</accession>
<organism evidence="1 2">
    <name type="scientific">Cryobacterium zongtaii</name>
    <dbReference type="NCBI Taxonomy" id="1259217"/>
    <lineage>
        <taxon>Bacteria</taxon>
        <taxon>Bacillati</taxon>
        <taxon>Actinomycetota</taxon>
        <taxon>Actinomycetes</taxon>
        <taxon>Micrococcales</taxon>
        <taxon>Microbacteriaceae</taxon>
        <taxon>Cryobacterium</taxon>
    </lineage>
</organism>
<dbReference type="OrthoDB" id="5117632at2"/>
<protein>
    <submittedName>
        <fullName evidence="1">Uncharacterized protein</fullName>
    </submittedName>
</protein>
<sequence length="94" mass="10304">MKRIDYYGRSFTVSDRFADALVSYLNDAVTSGKPLGEFFDMRCYTTDPGQTVDVTIQVVAGVPLLVYPADAVFDGVAEIEDDPAAVGRLGYRRS</sequence>
<dbReference type="RefSeq" id="WP_103432559.1">
    <property type="nucleotide sequence ID" value="NZ_PPXF01000067.1"/>
</dbReference>
<proteinExistence type="predicted"/>
<evidence type="ECO:0000313" key="2">
    <source>
        <dbReference type="Proteomes" id="UP000237104"/>
    </source>
</evidence>
<dbReference type="EMBL" id="PPXF01000067">
    <property type="protein sequence ID" value="POH59111.1"/>
    <property type="molecule type" value="Genomic_DNA"/>
</dbReference>
<dbReference type="AlphaFoldDB" id="A0A2S3Z5L4"/>
<reference evidence="1 2" key="1">
    <citation type="submission" date="2018-01" db="EMBL/GenBank/DDBJ databases">
        <title>Cryobacterium sp. nov., from glaciers in China.</title>
        <authorList>
            <person name="Liu Q."/>
            <person name="Xin Y.-H."/>
        </authorList>
    </citation>
    <scope>NUCLEOTIDE SEQUENCE [LARGE SCALE GENOMIC DNA]</scope>
    <source>
        <strain evidence="1 2">TMB1-8</strain>
    </source>
</reference>
<comment type="caution">
    <text evidence="1">The sequence shown here is derived from an EMBL/GenBank/DDBJ whole genome shotgun (WGS) entry which is preliminary data.</text>
</comment>
<evidence type="ECO:0000313" key="1">
    <source>
        <dbReference type="EMBL" id="POH59111.1"/>
    </source>
</evidence>
<name>A0A2S3Z5L4_9MICO</name>
<gene>
    <name evidence="1" type="ORF">C3B59_17970</name>
</gene>